<dbReference type="SMART" id="SM00757">
    <property type="entry name" value="CRA"/>
    <property type="match status" value="1"/>
</dbReference>
<dbReference type="PROSITE" id="PS50897">
    <property type="entry name" value="CTLH"/>
    <property type="match status" value="1"/>
</dbReference>
<evidence type="ECO:0000313" key="2">
    <source>
        <dbReference type="EMBL" id="KAJ1967707.1"/>
    </source>
</evidence>
<evidence type="ECO:0000259" key="1">
    <source>
        <dbReference type="PROSITE" id="PS50897"/>
    </source>
</evidence>
<evidence type="ECO:0000313" key="3">
    <source>
        <dbReference type="Proteomes" id="UP001151582"/>
    </source>
</evidence>
<dbReference type="PANTHER" id="PTHR12170:SF3">
    <property type="entry name" value="GH10162P"/>
    <property type="match status" value="1"/>
</dbReference>
<dbReference type="InterPro" id="IPR045098">
    <property type="entry name" value="Fyv10_fam"/>
</dbReference>
<dbReference type="OrthoDB" id="1933281at2759"/>
<organism evidence="2 3">
    <name type="scientific">Dimargaris verticillata</name>
    <dbReference type="NCBI Taxonomy" id="2761393"/>
    <lineage>
        <taxon>Eukaryota</taxon>
        <taxon>Fungi</taxon>
        <taxon>Fungi incertae sedis</taxon>
        <taxon>Zoopagomycota</taxon>
        <taxon>Kickxellomycotina</taxon>
        <taxon>Dimargaritomycetes</taxon>
        <taxon>Dimargaritales</taxon>
        <taxon>Dimargaritaceae</taxon>
        <taxon>Dimargaris</taxon>
    </lineage>
</organism>
<dbReference type="GO" id="GO:0005737">
    <property type="term" value="C:cytoplasm"/>
    <property type="evidence" value="ECO:0007669"/>
    <property type="project" value="TreeGrafter"/>
</dbReference>
<feature type="domain" description="CTLH" evidence="1">
    <location>
        <begin position="3"/>
        <end position="39"/>
    </location>
</feature>
<dbReference type="AlphaFoldDB" id="A0A9W8ARZ9"/>
<dbReference type="GO" id="GO:0005634">
    <property type="term" value="C:nucleus"/>
    <property type="evidence" value="ECO:0007669"/>
    <property type="project" value="TreeGrafter"/>
</dbReference>
<comment type="caution">
    <text evidence="2">The sequence shown here is derived from an EMBL/GenBank/DDBJ whole genome shotgun (WGS) entry which is preliminary data.</text>
</comment>
<dbReference type="Proteomes" id="UP001151582">
    <property type="component" value="Unassembled WGS sequence"/>
</dbReference>
<dbReference type="GO" id="GO:0043161">
    <property type="term" value="P:proteasome-mediated ubiquitin-dependent protein catabolic process"/>
    <property type="evidence" value="ECO:0007669"/>
    <property type="project" value="InterPro"/>
</dbReference>
<sequence length="146" mass="16763">MPSWVDGHRAELKSHYTDLEFQLHKMAFIQLLTEGQFMEALRYSKDHLAKFNDREKYFRQIKQLSCSVLYANGLRSSPYGHLLAPSLWTDVRQTFMSSFCRVLGLADQSPLYLSVTVGAMALPGIIKMATIMKAKKTEWSQDDELP</sequence>
<proteinExistence type="predicted"/>
<dbReference type="InterPro" id="IPR013144">
    <property type="entry name" value="CRA_dom"/>
</dbReference>
<dbReference type="InterPro" id="IPR024964">
    <property type="entry name" value="CTLH/CRA"/>
</dbReference>
<accession>A0A9W8ARZ9</accession>
<dbReference type="Pfam" id="PF10607">
    <property type="entry name" value="CTLH"/>
    <property type="match status" value="1"/>
</dbReference>
<protein>
    <recommendedName>
        <fullName evidence="1">CTLH domain-containing protein</fullName>
    </recommendedName>
</protein>
<keyword evidence="3" id="KW-1185">Reference proteome</keyword>
<dbReference type="PANTHER" id="PTHR12170">
    <property type="entry name" value="MACROPHAGE ERYTHROBLAST ATTACHER-RELATED"/>
    <property type="match status" value="1"/>
</dbReference>
<dbReference type="EMBL" id="JANBQB010002284">
    <property type="protein sequence ID" value="KAJ1967707.1"/>
    <property type="molecule type" value="Genomic_DNA"/>
</dbReference>
<dbReference type="GO" id="GO:0034657">
    <property type="term" value="C:GID complex"/>
    <property type="evidence" value="ECO:0007669"/>
    <property type="project" value="TreeGrafter"/>
</dbReference>
<dbReference type="GO" id="GO:0004842">
    <property type="term" value="F:ubiquitin-protein transferase activity"/>
    <property type="evidence" value="ECO:0007669"/>
    <property type="project" value="InterPro"/>
</dbReference>
<feature type="non-terminal residue" evidence="2">
    <location>
        <position position="1"/>
    </location>
</feature>
<gene>
    <name evidence="2" type="ORF">H4R34_006364</name>
</gene>
<reference evidence="2" key="1">
    <citation type="submission" date="2022-07" db="EMBL/GenBank/DDBJ databases">
        <title>Phylogenomic reconstructions and comparative analyses of Kickxellomycotina fungi.</title>
        <authorList>
            <person name="Reynolds N.K."/>
            <person name="Stajich J.E."/>
            <person name="Barry K."/>
            <person name="Grigoriev I.V."/>
            <person name="Crous P."/>
            <person name="Smith M.E."/>
        </authorList>
    </citation>
    <scope>NUCLEOTIDE SEQUENCE</scope>
    <source>
        <strain evidence="2">RSA 567</strain>
    </source>
</reference>
<name>A0A9W8ARZ9_9FUNG</name>
<dbReference type="InterPro" id="IPR006595">
    <property type="entry name" value="CTLH_C"/>
</dbReference>